<dbReference type="Pfam" id="PF01343">
    <property type="entry name" value="Peptidase_S49"/>
    <property type="match status" value="1"/>
</dbReference>
<dbReference type="PANTHER" id="PTHR42987">
    <property type="entry name" value="PEPTIDASE S49"/>
    <property type="match status" value="1"/>
</dbReference>
<dbReference type="Gene3D" id="3.90.226.10">
    <property type="entry name" value="2-enoyl-CoA Hydratase, Chain A, domain 1"/>
    <property type="match status" value="1"/>
</dbReference>
<evidence type="ECO:0000313" key="14">
    <source>
        <dbReference type="Proteomes" id="UP000243679"/>
    </source>
</evidence>
<dbReference type="Pfam" id="PF08496">
    <property type="entry name" value="Peptidase_S49_N"/>
    <property type="match status" value="1"/>
</dbReference>
<evidence type="ECO:0000259" key="12">
    <source>
        <dbReference type="Pfam" id="PF08496"/>
    </source>
</evidence>
<feature type="domain" description="Peptidase S49 N-terminal proteobacteria" evidence="12">
    <location>
        <begin position="3"/>
        <end position="144"/>
    </location>
</feature>
<dbReference type="RefSeq" id="WP_096526837.1">
    <property type="nucleotide sequence ID" value="NZ_AP014836.1"/>
</dbReference>
<dbReference type="AlphaFoldDB" id="A0A1Q2SMB4"/>
<dbReference type="InterPro" id="IPR013703">
    <property type="entry name" value="Peptidase_S49_N_proteobac"/>
</dbReference>
<dbReference type="InterPro" id="IPR002142">
    <property type="entry name" value="Peptidase_S49"/>
</dbReference>
<keyword evidence="5 10" id="KW-0812">Transmembrane</keyword>
<dbReference type="KEGG" id="ntt:TAO_0906"/>
<dbReference type="NCBIfam" id="NF008745">
    <property type="entry name" value="PRK11778.1"/>
    <property type="match status" value="1"/>
</dbReference>
<dbReference type="EMBL" id="AP014836">
    <property type="protein sequence ID" value="BAW80276.1"/>
    <property type="molecule type" value="Genomic_DNA"/>
</dbReference>
<keyword evidence="9 10" id="KW-0472">Membrane</keyword>
<sequence>MNEFLLEYGLFLAKTLTILLLGLITIGLIVLLKSKIRATDKLEVKHLNSYYEQLSQILNMQLMAKKAFIKKLKAEKAQKKKQEKQRKRIFILNFQGDIRATAVESLREEITAVLSVATAEDEVLLRLENAGGLVHEHGLATSQLSRIRERHIPLTILVDKIAASGGYMMACVGNRIIAAPFAIIGSIGALVQLPNFHRLLDKHGVDFEQIKAGELKRTLTIFGNNTDADRQRAQAQVDDIHRLFKECITHYRPQVDITQAGTGQYWHATQAKDLNLVDDLKTSDDYLFAASQTADLYEINYSIKKTLSEKFLSRAQLAMSKTFNPF</sequence>
<evidence type="ECO:0000313" key="13">
    <source>
        <dbReference type="EMBL" id="BAW80276.1"/>
    </source>
</evidence>
<evidence type="ECO:0000259" key="11">
    <source>
        <dbReference type="Pfam" id="PF01343"/>
    </source>
</evidence>
<accession>A0A1Q2SMB4</accession>
<feature type="transmembrane region" description="Helical" evidence="10">
    <location>
        <begin position="176"/>
        <end position="193"/>
    </location>
</feature>
<evidence type="ECO:0000256" key="9">
    <source>
        <dbReference type="ARBA" id="ARBA00023136"/>
    </source>
</evidence>
<dbReference type="InterPro" id="IPR029045">
    <property type="entry name" value="ClpP/crotonase-like_dom_sf"/>
</dbReference>
<evidence type="ECO:0000256" key="4">
    <source>
        <dbReference type="ARBA" id="ARBA00022670"/>
    </source>
</evidence>
<dbReference type="Proteomes" id="UP000243679">
    <property type="component" value="Chromosome"/>
</dbReference>
<dbReference type="PANTHER" id="PTHR42987:SF4">
    <property type="entry name" value="PROTEASE SOHB-RELATED"/>
    <property type="match status" value="1"/>
</dbReference>
<keyword evidence="7" id="KW-0720">Serine protease</keyword>
<organism evidence="13 14">
    <name type="scientific">Candidatus Nitrosoglobus terrae</name>
    <dbReference type="NCBI Taxonomy" id="1630141"/>
    <lineage>
        <taxon>Bacteria</taxon>
        <taxon>Pseudomonadati</taxon>
        <taxon>Pseudomonadota</taxon>
        <taxon>Gammaproteobacteria</taxon>
        <taxon>Chromatiales</taxon>
        <taxon>Chromatiaceae</taxon>
        <taxon>Candidatus Nitrosoglobus</taxon>
    </lineage>
</organism>
<evidence type="ECO:0000256" key="10">
    <source>
        <dbReference type="SAM" id="Phobius"/>
    </source>
</evidence>
<keyword evidence="14" id="KW-1185">Reference proteome</keyword>
<keyword evidence="4" id="KW-0645">Protease</keyword>
<dbReference type="GO" id="GO:0005886">
    <property type="term" value="C:plasma membrane"/>
    <property type="evidence" value="ECO:0007669"/>
    <property type="project" value="UniProtKB-SubCell"/>
</dbReference>
<comment type="similarity">
    <text evidence="2">Belongs to the peptidase S49 family.</text>
</comment>
<reference evidence="13 14" key="1">
    <citation type="journal article" date="2017" name="ISME J.">
        <title>An acid-tolerant ammonia-oxidizing ?-proteobacterium from soil.</title>
        <authorList>
            <person name="Hayatsu M."/>
            <person name="Tago K."/>
            <person name="Uchiyama I."/>
            <person name="Toyoda A."/>
            <person name="Wang Y."/>
            <person name="Shimomura Y."/>
            <person name="Okubo T."/>
            <person name="Kurisu F."/>
            <person name="Hirono Y."/>
            <person name="Nonaka K."/>
            <person name="Akiyama H."/>
            <person name="Itoh T."/>
            <person name="Takami H."/>
        </authorList>
    </citation>
    <scope>NUCLEOTIDE SEQUENCE [LARGE SCALE GENOMIC DNA]</scope>
    <source>
        <strain evidence="13 14">TAO100</strain>
    </source>
</reference>
<dbReference type="CDD" id="cd07023">
    <property type="entry name" value="S49_Sppa_N_C"/>
    <property type="match status" value="1"/>
</dbReference>
<evidence type="ECO:0000256" key="3">
    <source>
        <dbReference type="ARBA" id="ARBA00022475"/>
    </source>
</evidence>
<dbReference type="InterPro" id="IPR047272">
    <property type="entry name" value="S49_SppA_C"/>
</dbReference>
<evidence type="ECO:0000256" key="8">
    <source>
        <dbReference type="ARBA" id="ARBA00022989"/>
    </source>
</evidence>
<feature type="transmembrane region" description="Helical" evidence="10">
    <location>
        <begin position="12"/>
        <end position="32"/>
    </location>
</feature>
<evidence type="ECO:0000256" key="6">
    <source>
        <dbReference type="ARBA" id="ARBA00022801"/>
    </source>
</evidence>
<feature type="domain" description="Peptidase S49" evidence="11">
    <location>
        <begin position="148"/>
        <end position="295"/>
    </location>
</feature>
<keyword evidence="6" id="KW-0378">Hydrolase</keyword>
<dbReference type="GO" id="GO:0006508">
    <property type="term" value="P:proteolysis"/>
    <property type="evidence" value="ECO:0007669"/>
    <property type="project" value="UniProtKB-KW"/>
</dbReference>
<gene>
    <name evidence="13" type="ORF">TAO_0906</name>
</gene>
<dbReference type="OrthoDB" id="5614232at2"/>
<evidence type="ECO:0000256" key="5">
    <source>
        <dbReference type="ARBA" id="ARBA00022692"/>
    </source>
</evidence>
<dbReference type="Gene3D" id="6.20.330.10">
    <property type="match status" value="1"/>
</dbReference>
<evidence type="ECO:0000256" key="1">
    <source>
        <dbReference type="ARBA" id="ARBA00004236"/>
    </source>
</evidence>
<protein>
    <submittedName>
        <fullName evidence="13">Peptidase S49 domain-containing protein</fullName>
    </submittedName>
</protein>
<evidence type="ECO:0000256" key="2">
    <source>
        <dbReference type="ARBA" id="ARBA00008683"/>
    </source>
</evidence>
<dbReference type="GO" id="GO:0004252">
    <property type="term" value="F:serine-type endopeptidase activity"/>
    <property type="evidence" value="ECO:0007669"/>
    <property type="project" value="InterPro"/>
</dbReference>
<proteinExistence type="inferred from homology"/>
<name>A0A1Q2SMB4_9GAMM</name>
<keyword evidence="8 10" id="KW-1133">Transmembrane helix</keyword>
<evidence type="ECO:0000256" key="7">
    <source>
        <dbReference type="ARBA" id="ARBA00022825"/>
    </source>
</evidence>
<dbReference type="SUPFAM" id="SSF52096">
    <property type="entry name" value="ClpP/crotonase"/>
    <property type="match status" value="1"/>
</dbReference>
<comment type="subcellular location">
    <subcellularLocation>
        <location evidence="1">Cell membrane</location>
    </subcellularLocation>
</comment>
<keyword evidence="3" id="KW-1003">Cell membrane</keyword>